<keyword evidence="3 7" id="KW-0812">Transmembrane</keyword>
<feature type="transmembrane region" description="Helical" evidence="7">
    <location>
        <begin position="312"/>
        <end position="332"/>
    </location>
</feature>
<evidence type="ECO:0000313" key="10">
    <source>
        <dbReference type="EMBL" id="MBJ6123362.1"/>
    </source>
</evidence>
<feature type="transmembrane region" description="Helical" evidence="7">
    <location>
        <begin position="269"/>
        <end position="291"/>
    </location>
</feature>
<dbReference type="PANTHER" id="PTHR30572:SF4">
    <property type="entry name" value="ABC TRANSPORTER PERMEASE YTRF"/>
    <property type="match status" value="1"/>
</dbReference>
<accession>A0ABS0XTL3</accession>
<evidence type="ECO:0000256" key="5">
    <source>
        <dbReference type="ARBA" id="ARBA00023136"/>
    </source>
</evidence>
<dbReference type="InterPro" id="IPR050250">
    <property type="entry name" value="Macrolide_Exporter_MacB"/>
</dbReference>
<keyword evidence="4 7" id="KW-1133">Transmembrane helix</keyword>
<evidence type="ECO:0000313" key="11">
    <source>
        <dbReference type="Proteomes" id="UP000640426"/>
    </source>
</evidence>
<dbReference type="EMBL" id="JAELXS010000011">
    <property type="protein sequence ID" value="MBJ6123362.1"/>
    <property type="molecule type" value="Genomic_DNA"/>
</dbReference>
<evidence type="ECO:0000256" key="2">
    <source>
        <dbReference type="ARBA" id="ARBA00022475"/>
    </source>
</evidence>
<feature type="transmembrane region" description="Helical" evidence="7">
    <location>
        <begin position="671"/>
        <end position="691"/>
    </location>
</feature>
<reference evidence="11" key="1">
    <citation type="submission" date="2020-12" db="EMBL/GenBank/DDBJ databases">
        <title>Hymenobacter sp.</title>
        <authorList>
            <person name="Kim M.K."/>
        </authorList>
    </citation>
    <scope>NUCLEOTIDE SEQUENCE [LARGE SCALE GENOMIC DNA]</scope>
    <source>
        <strain evidence="11">BT553</strain>
    </source>
</reference>
<evidence type="ECO:0000256" key="1">
    <source>
        <dbReference type="ARBA" id="ARBA00004651"/>
    </source>
</evidence>
<feature type="transmembrane region" description="Helical" evidence="7">
    <location>
        <begin position="365"/>
        <end position="384"/>
    </location>
</feature>
<keyword evidence="2" id="KW-1003">Cell membrane</keyword>
<feature type="transmembrane region" description="Helical" evidence="7">
    <location>
        <begin position="411"/>
        <end position="432"/>
    </location>
</feature>
<sequence>MATSLYRSLTRHKLFAALNIGGLALGIAVFLVLYLFVRFETGYDRVLPGWQRVWMVDRSLQFPGNPRVEIPSLPTMLGQMKADYPGTTGARFLQFDAAVQNGTTLVAQTMAQVDPAYFRLFQFPVLEGDPATALARPDGIVITAPVARSYFGKASSIGRTLTVVIDGKAQIYRIGAVLRPLPGNISYTSDLFTALAPDATGQRGKGFRTFLSFPDAIAAARVTRDLPAFVKRHPDPDFPVGMVDLAQTRIVPLASVHLAADNVRTGVTVLGAVGAVALLLAVVNYVNLATARAGLRAREIAMRKVVGATRRALVLQLLGEALVAVTLASLTGLALAEIALPFISAIGGTDLTIAYLGANSILPPLALLVALVSLLAGFHPAFVLSRFQPAGVLAAARTSGGDRAGARLRKVLVVLQFGIAIALMICTAVLVAQIRHVQNADLGFARNGLIMAPSYGVAAVDASQRRELFAAIRTLPGVTAVTTSGIAPTGGSYSISAMHRAGATGEPPMILQATIGDRFFETYGVKLLAGRLFDPQRFPTDETRTGTDADKREHMVVVNRTTARRLGFATPAAAVGQSVSEGERSARIVGVVADMRFATPREPLNAVSYSYRDDGGFSPVLVVRAADTATVLARMEMVWRRIVPNVPFAALTVDQKLYDSFYRQDVQRSRLFTIGAILAALIGCIGLYGLAAFDTARRVQEIGIRKVLGASTGDVLRLLLGQFLRPVALANLIAWPIAWVAMSRWLGGFDDRINLSPLYFIVASALALAIAAATVAGQAWRVARAEPARALRQL</sequence>
<evidence type="ECO:0000259" key="8">
    <source>
        <dbReference type="Pfam" id="PF02687"/>
    </source>
</evidence>
<keyword evidence="5 7" id="KW-0472">Membrane</keyword>
<dbReference type="Pfam" id="PF12704">
    <property type="entry name" value="MacB_PCD"/>
    <property type="match status" value="2"/>
</dbReference>
<feature type="domain" description="MacB-like periplasmic core" evidence="9">
    <location>
        <begin position="17"/>
        <end position="221"/>
    </location>
</feature>
<gene>
    <name evidence="10" type="ORF">JAO74_16365</name>
</gene>
<feature type="domain" description="MacB-like periplasmic core" evidence="9">
    <location>
        <begin position="417"/>
        <end position="630"/>
    </location>
</feature>
<feature type="domain" description="ABC3 transporter permease C-terminal" evidence="8">
    <location>
        <begin position="675"/>
        <end position="787"/>
    </location>
</feature>
<evidence type="ECO:0000259" key="9">
    <source>
        <dbReference type="Pfam" id="PF12704"/>
    </source>
</evidence>
<evidence type="ECO:0000256" key="3">
    <source>
        <dbReference type="ARBA" id="ARBA00022692"/>
    </source>
</evidence>
<comment type="similarity">
    <text evidence="6">Belongs to the ABC-4 integral membrane protein family.</text>
</comment>
<organism evidence="10 11">
    <name type="scientific">Sphingomonas mollis</name>
    <dbReference type="NCBI Taxonomy" id="2795726"/>
    <lineage>
        <taxon>Bacteria</taxon>
        <taxon>Pseudomonadati</taxon>
        <taxon>Pseudomonadota</taxon>
        <taxon>Alphaproteobacteria</taxon>
        <taxon>Sphingomonadales</taxon>
        <taxon>Sphingomonadaceae</taxon>
        <taxon>Sphingomonas</taxon>
    </lineage>
</organism>
<comment type="subcellular location">
    <subcellularLocation>
        <location evidence="1">Cell membrane</location>
        <topology evidence="1">Multi-pass membrane protein</topology>
    </subcellularLocation>
</comment>
<keyword evidence="11" id="KW-1185">Reference proteome</keyword>
<feature type="transmembrane region" description="Helical" evidence="7">
    <location>
        <begin position="14"/>
        <end position="37"/>
    </location>
</feature>
<comment type="caution">
    <text evidence="10">The sequence shown here is derived from an EMBL/GenBank/DDBJ whole genome shotgun (WGS) entry which is preliminary data.</text>
</comment>
<feature type="domain" description="ABC3 transporter permease C-terminal" evidence="8">
    <location>
        <begin position="273"/>
        <end position="385"/>
    </location>
</feature>
<evidence type="ECO:0000256" key="6">
    <source>
        <dbReference type="ARBA" id="ARBA00038076"/>
    </source>
</evidence>
<dbReference type="InterPro" id="IPR025857">
    <property type="entry name" value="MacB_PCD"/>
</dbReference>
<evidence type="ECO:0000256" key="4">
    <source>
        <dbReference type="ARBA" id="ARBA00022989"/>
    </source>
</evidence>
<evidence type="ECO:0000256" key="7">
    <source>
        <dbReference type="SAM" id="Phobius"/>
    </source>
</evidence>
<proteinExistence type="inferred from homology"/>
<feature type="transmembrane region" description="Helical" evidence="7">
    <location>
        <begin position="758"/>
        <end position="780"/>
    </location>
</feature>
<feature type="transmembrane region" description="Helical" evidence="7">
    <location>
        <begin position="723"/>
        <end position="746"/>
    </location>
</feature>
<name>A0ABS0XTL3_9SPHN</name>
<protein>
    <submittedName>
        <fullName evidence="10">ABC transporter permease</fullName>
    </submittedName>
</protein>
<dbReference type="Pfam" id="PF02687">
    <property type="entry name" value="FtsX"/>
    <property type="match status" value="2"/>
</dbReference>
<dbReference type="PANTHER" id="PTHR30572">
    <property type="entry name" value="MEMBRANE COMPONENT OF TRANSPORTER-RELATED"/>
    <property type="match status" value="1"/>
</dbReference>
<dbReference type="Proteomes" id="UP000640426">
    <property type="component" value="Unassembled WGS sequence"/>
</dbReference>
<dbReference type="InterPro" id="IPR003838">
    <property type="entry name" value="ABC3_permease_C"/>
</dbReference>